<dbReference type="Proteomes" id="UP001362999">
    <property type="component" value="Unassembled WGS sequence"/>
</dbReference>
<name>A0AAW0B1K1_9AGAR</name>
<protein>
    <submittedName>
        <fullName evidence="2">Uncharacterized protein</fullName>
    </submittedName>
</protein>
<feature type="chain" id="PRO_5043821831" evidence="1">
    <location>
        <begin position="21"/>
        <end position="138"/>
    </location>
</feature>
<feature type="signal peptide" evidence="1">
    <location>
        <begin position="1"/>
        <end position="20"/>
    </location>
</feature>
<sequence length="138" mass="15591">MKSTHILLLLLVSLLLYLRTTPHGRSSPSARSGRCPAKAYVPAVILKAFVPPETVTALVPYTSVKALVPYRPVNVSVLYRADAETTLGPDQTTPIFDNAESTMLFMIYLGHLVLNMHVLCQRLIRRLGRFIHRRHDWK</sequence>
<keyword evidence="3" id="KW-1185">Reference proteome</keyword>
<feature type="non-terminal residue" evidence="2">
    <location>
        <position position="138"/>
    </location>
</feature>
<evidence type="ECO:0000313" key="2">
    <source>
        <dbReference type="EMBL" id="KAK7018945.1"/>
    </source>
</evidence>
<reference evidence="2 3" key="1">
    <citation type="journal article" date="2024" name="J Genomics">
        <title>Draft genome sequencing and assembly of Favolaschia claudopus CIRM-BRFM 2984 isolated from oak limbs.</title>
        <authorList>
            <person name="Navarro D."/>
            <person name="Drula E."/>
            <person name="Chaduli D."/>
            <person name="Cazenave R."/>
            <person name="Ahrendt S."/>
            <person name="Wang J."/>
            <person name="Lipzen A."/>
            <person name="Daum C."/>
            <person name="Barry K."/>
            <person name="Grigoriev I.V."/>
            <person name="Favel A."/>
            <person name="Rosso M.N."/>
            <person name="Martin F."/>
        </authorList>
    </citation>
    <scope>NUCLEOTIDE SEQUENCE [LARGE SCALE GENOMIC DNA]</scope>
    <source>
        <strain evidence="2 3">CIRM-BRFM 2984</strain>
    </source>
</reference>
<comment type="caution">
    <text evidence="2">The sequence shown here is derived from an EMBL/GenBank/DDBJ whole genome shotgun (WGS) entry which is preliminary data.</text>
</comment>
<gene>
    <name evidence="2" type="ORF">R3P38DRAFT_2979690</name>
</gene>
<organism evidence="2 3">
    <name type="scientific">Favolaschia claudopus</name>
    <dbReference type="NCBI Taxonomy" id="2862362"/>
    <lineage>
        <taxon>Eukaryota</taxon>
        <taxon>Fungi</taxon>
        <taxon>Dikarya</taxon>
        <taxon>Basidiomycota</taxon>
        <taxon>Agaricomycotina</taxon>
        <taxon>Agaricomycetes</taxon>
        <taxon>Agaricomycetidae</taxon>
        <taxon>Agaricales</taxon>
        <taxon>Marasmiineae</taxon>
        <taxon>Mycenaceae</taxon>
        <taxon>Favolaschia</taxon>
    </lineage>
</organism>
<proteinExistence type="predicted"/>
<dbReference type="EMBL" id="JAWWNJ010000045">
    <property type="protein sequence ID" value="KAK7018945.1"/>
    <property type="molecule type" value="Genomic_DNA"/>
</dbReference>
<evidence type="ECO:0000256" key="1">
    <source>
        <dbReference type="SAM" id="SignalP"/>
    </source>
</evidence>
<keyword evidence="1" id="KW-0732">Signal</keyword>
<accession>A0AAW0B1K1</accession>
<evidence type="ECO:0000313" key="3">
    <source>
        <dbReference type="Proteomes" id="UP001362999"/>
    </source>
</evidence>
<dbReference type="AlphaFoldDB" id="A0AAW0B1K1"/>